<evidence type="ECO:0000313" key="3">
    <source>
        <dbReference type="EMBL" id="GAL74900.1"/>
    </source>
</evidence>
<dbReference type="Pfam" id="PF06580">
    <property type="entry name" value="His_kinase"/>
    <property type="match status" value="1"/>
</dbReference>
<keyword evidence="3" id="KW-0418">Kinase</keyword>
<evidence type="ECO:0000256" key="1">
    <source>
        <dbReference type="SAM" id="Phobius"/>
    </source>
</evidence>
<dbReference type="SUPFAM" id="SSF55874">
    <property type="entry name" value="ATPase domain of HSP90 chaperone/DNA topoisomerase II/histidine kinase"/>
    <property type="match status" value="1"/>
</dbReference>
<keyword evidence="1" id="KW-0472">Membrane</keyword>
<protein>
    <submittedName>
        <fullName evidence="3">Sensor histidine kinase</fullName>
    </submittedName>
</protein>
<proteinExistence type="predicted"/>
<feature type="domain" description="Signal transduction histidine kinase internal region" evidence="2">
    <location>
        <begin position="176"/>
        <end position="255"/>
    </location>
</feature>
<dbReference type="GO" id="GO:0016020">
    <property type="term" value="C:membrane"/>
    <property type="evidence" value="ECO:0007669"/>
    <property type="project" value="InterPro"/>
</dbReference>
<dbReference type="InterPro" id="IPR036890">
    <property type="entry name" value="HATPase_C_sf"/>
</dbReference>
<keyword evidence="1" id="KW-1133">Transmembrane helix</keyword>
<dbReference type="Gene3D" id="3.30.565.10">
    <property type="entry name" value="Histidine kinase-like ATPase, C-terminal domain"/>
    <property type="match status" value="1"/>
</dbReference>
<dbReference type="EMBL" id="BBNT01000003">
    <property type="protein sequence ID" value="GAL74900.1"/>
    <property type="molecule type" value="Genomic_DNA"/>
</dbReference>
<dbReference type="PANTHER" id="PTHR34220:SF7">
    <property type="entry name" value="SENSOR HISTIDINE KINASE YPDA"/>
    <property type="match status" value="1"/>
</dbReference>
<gene>
    <name evidence="3" type="ORF">JCM19275_939</name>
</gene>
<dbReference type="GO" id="GO:0000155">
    <property type="term" value="F:phosphorelay sensor kinase activity"/>
    <property type="evidence" value="ECO:0007669"/>
    <property type="project" value="InterPro"/>
</dbReference>
<dbReference type="InterPro" id="IPR050640">
    <property type="entry name" value="Bact_2-comp_sensor_kinase"/>
</dbReference>
<dbReference type="PANTHER" id="PTHR34220">
    <property type="entry name" value="SENSOR HISTIDINE KINASE YPDA"/>
    <property type="match status" value="1"/>
</dbReference>
<evidence type="ECO:0000313" key="4">
    <source>
        <dbReference type="Proteomes" id="UP000029647"/>
    </source>
</evidence>
<comment type="caution">
    <text evidence="3">The sequence shown here is derived from an EMBL/GenBank/DDBJ whole genome shotgun (WGS) entry which is preliminary data.</text>
</comment>
<feature type="transmembrane region" description="Helical" evidence="1">
    <location>
        <begin position="130"/>
        <end position="151"/>
    </location>
</feature>
<reference evidence="3 4" key="1">
    <citation type="journal article" date="2014" name="Genome Announc.">
        <title>Draft Genome Sequences of Marine Flavobacterium Nonlabens Strains NR17, NR24, NR27, NR32, NR33, and Ara13.</title>
        <authorList>
            <person name="Nakanishi M."/>
            <person name="Meirelles P."/>
            <person name="Suzuki R."/>
            <person name="Takatani N."/>
            <person name="Mino S."/>
            <person name="Suda W."/>
            <person name="Oshima K."/>
            <person name="Hattori M."/>
            <person name="Ohkuma M."/>
            <person name="Hosokawa M."/>
            <person name="Miyashita K."/>
            <person name="Thompson F.L."/>
            <person name="Niwa A."/>
            <person name="Sawabe T."/>
            <person name="Sawabe T."/>
        </authorList>
    </citation>
    <scope>NUCLEOTIDE SEQUENCE [LARGE SCALE GENOMIC DNA]</scope>
    <source>
        <strain evidence="4">JCM19275</strain>
    </source>
</reference>
<evidence type="ECO:0000259" key="2">
    <source>
        <dbReference type="Pfam" id="PF06580"/>
    </source>
</evidence>
<organism evidence="3 4">
    <name type="scientific">Nonlabens ulvanivorans</name>
    <name type="common">Persicivirga ulvanivorans</name>
    <dbReference type="NCBI Taxonomy" id="906888"/>
    <lineage>
        <taxon>Bacteria</taxon>
        <taxon>Pseudomonadati</taxon>
        <taxon>Bacteroidota</taxon>
        <taxon>Flavobacteriia</taxon>
        <taxon>Flavobacteriales</taxon>
        <taxon>Flavobacteriaceae</taxon>
        <taxon>Nonlabens</taxon>
    </lineage>
</organism>
<dbReference type="InterPro" id="IPR010559">
    <property type="entry name" value="Sig_transdc_His_kin_internal"/>
</dbReference>
<keyword evidence="1" id="KW-0812">Transmembrane</keyword>
<dbReference type="AlphaFoldDB" id="A0A090WD14"/>
<dbReference type="Proteomes" id="UP000029647">
    <property type="component" value="Unassembled WGS sequence"/>
</dbReference>
<name>A0A090WD14_NONUL</name>
<sequence>MLSDGIKIYSINSKFSINSNLKKVDLYFKNIIVDGVDVISNTIAAEINSKVRIDLWINRINSDKRYRYLYKFKNSGSWTELPNYTNSILLNGFEPGKRTLLIKSEDIFTNEESLVKEIIIDVDQPYYLKWWFYLLTLLTVVSITSSSFLLINKFKRRKWERTLIEVKKERRMAQLQLENLRSQMNPHFLFNALNSLQDHIISDEKKQASKFLVQFSRLMRMYLDHSRYDKITLQQEIEALTLYLSLENKRFNNQLEYHVEIASDINDLKTMVPSLFIQPYIENALLHGLLHKEGDKILTITVKIVGEQLICVITDNGIGREKSLEINRGKDHKSFATKANSNRLELMNSQESTQMSVVYKNLKSDLNNNSGTQVTIALKYEITSTDN</sequence>
<keyword evidence="3" id="KW-0808">Transferase</keyword>
<accession>A0A090WD14</accession>